<dbReference type="Gene3D" id="3.30.470.30">
    <property type="entry name" value="DNA ligase/mRNA capping enzyme"/>
    <property type="match status" value="1"/>
</dbReference>
<dbReference type="AlphaFoldDB" id="A0A5S4EI10"/>
<dbReference type="SUPFAM" id="SSF50249">
    <property type="entry name" value="Nucleic acid-binding proteins"/>
    <property type="match status" value="1"/>
</dbReference>
<feature type="signal peptide" evidence="5">
    <location>
        <begin position="1"/>
        <end position="24"/>
    </location>
</feature>
<dbReference type="Gene3D" id="3.30.1490.70">
    <property type="match status" value="1"/>
</dbReference>
<name>A0A5S4EI10_9PROT</name>
<dbReference type="Pfam" id="PF14743">
    <property type="entry name" value="DNA_ligase_OB_2"/>
    <property type="match status" value="1"/>
</dbReference>
<evidence type="ECO:0000313" key="8">
    <source>
        <dbReference type="Proteomes" id="UP000306324"/>
    </source>
</evidence>
<dbReference type="NCBIfam" id="NF006592">
    <property type="entry name" value="PRK09125.1"/>
    <property type="match status" value="1"/>
</dbReference>
<proteinExistence type="predicted"/>
<dbReference type="GO" id="GO:0006260">
    <property type="term" value="P:DNA replication"/>
    <property type="evidence" value="ECO:0007669"/>
    <property type="project" value="UniProtKB-KW"/>
</dbReference>
<sequence>MRAHPIVQSLAWAALLGTALPLPAAETLPLLLAETEQGQADVALYLVSEKLDGVRAFWDGQALRTRNGHTIQVPSWFVARFPAQPLDGELWMGRGEFERLSGIVRRQTPDDSQWQQVRYLVFELPQSPGTFRQRALALRELTARLALPWLQAVEQWEFGSREALDKKLEQIVRAGGEGLMLHRADAAYVTGRSDVLLKLKAWHDAEATVIGHQPGRGKYAGMLGALRVRTAGGVEFMLGTGLSDADRRQPPPVGTLITFRYRELTARGLPRFASYHRPRDDL</sequence>
<evidence type="ECO:0000259" key="6">
    <source>
        <dbReference type="Pfam" id="PF14743"/>
    </source>
</evidence>
<dbReference type="SUPFAM" id="SSF56091">
    <property type="entry name" value="DNA ligase/mRNA capping enzyme, catalytic domain"/>
    <property type="match status" value="1"/>
</dbReference>
<dbReference type="Proteomes" id="UP000306324">
    <property type="component" value="Unassembled WGS sequence"/>
</dbReference>
<accession>A0A5S4EI10</accession>
<dbReference type="GO" id="GO:0016874">
    <property type="term" value="F:ligase activity"/>
    <property type="evidence" value="ECO:0007669"/>
    <property type="project" value="UniProtKB-KW"/>
</dbReference>
<dbReference type="CDD" id="cd07896">
    <property type="entry name" value="Adenylation_kDNA_ligase_like"/>
    <property type="match status" value="1"/>
</dbReference>
<dbReference type="RefSeq" id="WP_138678991.1">
    <property type="nucleotide sequence ID" value="NZ_SWAD01000136.1"/>
</dbReference>
<dbReference type="PANTHER" id="PTHR47810">
    <property type="entry name" value="DNA LIGASE"/>
    <property type="match status" value="1"/>
</dbReference>
<evidence type="ECO:0000313" key="7">
    <source>
        <dbReference type="EMBL" id="TMQ74934.1"/>
    </source>
</evidence>
<evidence type="ECO:0000256" key="5">
    <source>
        <dbReference type="SAM" id="SignalP"/>
    </source>
</evidence>
<keyword evidence="5" id="KW-0732">Signal</keyword>
<keyword evidence="2" id="KW-0235">DNA replication</keyword>
<keyword evidence="3" id="KW-0227">DNA damage</keyword>
<dbReference type="CDD" id="cd08041">
    <property type="entry name" value="OBF_kDNA_ligase_like"/>
    <property type="match status" value="1"/>
</dbReference>
<organism evidence="7 8">
    <name type="scientific">Candidatus Accumulibacter phosphatis</name>
    <dbReference type="NCBI Taxonomy" id="327160"/>
    <lineage>
        <taxon>Bacteria</taxon>
        <taxon>Pseudomonadati</taxon>
        <taxon>Pseudomonadota</taxon>
        <taxon>Betaproteobacteria</taxon>
        <taxon>Candidatus Accumulibacter</taxon>
    </lineage>
</organism>
<gene>
    <name evidence="7" type="ORF">ACCUM_2455</name>
</gene>
<evidence type="ECO:0000256" key="1">
    <source>
        <dbReference type="ARBA" id="ARBA00022598"/>
    </source>
</evidence>
<evidence type="ECO:0000256" key="2">
    <source>
        <dbReference type="ARBA" id="ARBA00022705"/>
    </source>
</evidence>
<reference evidence="7 8" key="1">
    <citation type="submission" date="2019-04" db="EMBL/GenBank/DDBJ databases">
        <title>A novel phosphate-accumulating bacterium identified in bioreactor for phosphate removal from wastewater.</title>
        <authorList>
            <person name="Kotlyarov R.Y."/>
            <person name="Beletsky A.V."/>
            <person name="Kallistova A.Y."/>
            <person name="Dorofeev A.G."/>
            <person name="Nikolaev Y.Y."/>
            <person name="Pimenov N.V."/>
            <person name="Ravin N.V."/>
            <person name="Mardanov A.V."/>
        </authorList>
    </citation>
    <scope>NUCLEOTIDE SEQUENCE [LARGE SCALE GENOMIC DNA]</scope>
    <source>
        <strain evidence="7 8">Bin19</strain>
    </source>
</reference>
<keyword evidence="8" id="KW-1185">Reference proteome</keyword>
<dbReference type="EMBL" id="SWAD01000136">
    <property type="protein sequence ID" value="TMQ74934.1"/>
    <property type="molecule type" value="Genomic_DNA"/>
</dbReference>
<dbReference type="PANTHER" id="PTHR47810:SF1">
    <property type="entry name" value="DNA LIGASE B"/>
    <property type="match status" value="1"/>
</dbReference>
<feature type="domain" description="DNA ligase OB-like" evidence="6">
    <location>
        <begin position="214"/>
        <end position="279"/>
    </location>
</feature>
<dbReference type="Gene3D" id="2.40.50.140">
    <property type="entry name" value="Nucleic acid-binding proteins"/>
    <property type="match status" value="1"/>
</dbReference>
<protein>
    <submittedName>
        <fullName evidence="7">DNA ligase (ATP)</fullName>
    </submittedName>
</protein>
<evidence type="ECO:0000256" key="4">
    <source>
        <dbReference type="ARBA" id="ARBA00023204"/>
    </source>
</evidence>
<keyword evidence="1 7" id="KW-0436">Ligase</keyword>
<dbReference type="GO" id="GO:0006281">
    <property type="term" value="P:DNA repair"/>
    <property type="evidence" value="ECO:0007669"/>
    <property type="project" value="UniProtKB-KW"/>
</dbReference>
<evidence type="ECO:0000256" key="3">
    <source>
        <dbReference type="ARBA" id="ARBA00022763"/>
    </source>
</evidence>
<comment type="caution">
    <text evidence="7">The sequence shown here is derived from an EMBL/GenBank/DDBJ whole genome shotgun (WGS) entry which is preliminary data.</text>
</comment>
<dbReference type="InterPro" id="IPR012340">
    <property type="entry name" value="NA-bd_OB-fold"/>
</dbReference>
<dbReference type="InterPro" id="IPR050326">
    <property type="entry name" value="NAD_dep_DNA_ligaseB"/>
</dbReference>
<keyword evidence="4" id="KW-0234">DNA repair</keyword>
<dbReference type="OrthoDB" id="9782700at2"/>
<dbReference type="InterPro" id="IPR029319">
    <property type="entry name" value="DNA_ligase_OB"/>
</dbReference>
<feature type="chain" id="PRO_5024369355" evidence="5">
    <location>
        <begin position="25"/>
        <end position="282"/>
    </location>
</feature>